<organism evidence="1 2">
    <name type="scientific">Sulfurimonas aquatica</name>
    <dbReference type="NCBI Taxonomy" id="2672570"/>
    <lineage>
        <taxon>Bacteria</taxon>
        <taxon>Pseudomonadati</taxon>
        <taxon>Campylobacterota</taxon>
        <taxon>Epsilonproteobacteria</taxon>
        <taxon>Campylobacterales</taxon>
        <taxon>Sulfurimonadaceae</taxon>
        <taxon>Sulfurimonas</taxon>
    </lineage>
</organism>
<dbReference type="EMBL" id="CP046072">
    <property type="protein sequence ID" value="QSZ42514.1"/>
    <property type="molecule type" value="Genomic_DNA"/>
</dbReference>
<accession>A0A975B1I1</accession>
<keyword evidence="2" id="KW-1185">Reference proteome</keyword>
<dbReference type="KEGG" id="saqt:GJV85_10465"/>
<sequence>MSRKIGLHIGGRRFDVDVADDFAKFLEKEMTKDFNFEGNNDIKIVLQSYVRKAHELYTQEQKIANILNTLDN</sequence>
<evidence type="ECO:0000313" key="2">
    <source>
        <dbReference type="Proteomes" id="UP000671852"/>
    </source>
</evidence>
<proteinExistence type="predicted"/>
<dbReference type="Proteomes" id="UP000671852">
    <property type="component" value="Chromosome"/>
</dbReference>
<evidence type="ECO:0000313" key="1">
    <source>
        <dbReference type="EMBL" id="QSZ42514.1"/>
    </source>
</evidence>
<name>A0A975B1I1_9BACT</name>
<reference evidence="1" key="1">
    <citation type="submission" date="2019-11" db="EMBL/GenBank/DDBJ databases">
        <authorList>
            <person name="Kojima H."/>
        </authorList>
    </citation>
    <scope>NUCLEOTIDE SEQUENCE</scope>
    <source>
        <strain evidence="1">H1576</strain>
    </source>
</reference>
<protein>
    <submittedName>
        <fullName evidence="1">Uncharacterized protein</fullName>
    </submittedName>
</protein>
<gene>
    <name evidence="1" type="ORF">GJV85_10465</name>
</gene>
<reference evidence="1" key="2">
    <citation type="submission" date="2021-04" db="EMBL/GenBank/DDBJ databases">
        <title>Isolation and characterization of a novel species of the genus Sulfurimonas.</title>
        <authorList>
            <person name="Fukui M."/>
        </authorList>
    </citation>
    <scope>NUCLEOTIDE SEQUENCE</scope>
    <source>
        <strain evidence="1">H1576</strain>
    </source>
</reference>
<dbReference type="RefSeq" id="WP_207561331.1">
    <property type="nucleotide sequence ID" value="NZ_CP046072.1"/>
</dbReference>
<dbReference type="AlphaFoldDB" id="A0A975B1I1"/>